<protein>
    <submittedName>
        <fullName evidence="2">VWA domain-containing protein</fullName>
    </submittedName>
</protein>
<dbReference type="Gene3D" id="3.40.50.410">
    <property type="entry name" value="von Willebrand factor, type A domain"/>
    <property type="match status" value="1"/>
</dbReference>
<reference evidence="2 3" key="1">
    <citation type="submission" date="2019-05" db="EMBL/GenBank/DDBJ databases">
        <title>Comparative genomics and metabolomics analyses of clavulanic acid producing Streptomyces species provides insight into specialized metabolism and evolution of beta-lactam biosynthetic gene clusters.</title>
        <authorList>
            <person name="Moore M.A."/>
            <person name="Cruz-Morales P."/>
            <person name="Barona Gomez F."/>
            <person name="Kapil T."/>
        </authorList>
    </citation>
    <scope>NUCLEOTIDE SEQUENCE [LARGE SCALE GENOMIC DNA]</scope>
    <source>
        <strain evidence="2 3">NRRL 5741</strain>
    </source>
</reference>
<dbReference type="OrthoDB" id="9806395at2"/>
<comment type="caution">
    <text evidence="2">The sequence shown here is derived from an EMBL/GenBank/DDBJ whole genome shotgun (WGS) entry which is preliminary data.</text>
</comment>
<sequence>MSYAPSSGLPMYVVLDTSGSMEKVEHLLNQTLEAIYDTIDTTPQVKEFVHLSVLSFNSQPHVVTQMTDFDSVAQLPTVTCSGRTNFGPMLRLVRSRIESDVPALVDRGVRVLRPVVFILTDGIPTDAEDLPGDPWESHLDDLLDSRWKTHPHVIAYGFGNAREDVIKRIATVAAYVAEDTNDNASALRDALNGFLNSMVASAAKRALEVPEQVRGYRTVPLDYID</sequence>
<dbReference type="AlphaFoldDB" id="A0A646KTI2"/>
<dbReference type="SMART" id="SM00327">
    <property type="entry name" value="VWA"/>
    <property type="match status" value="1"/>
</dbReference>
<evidence type="ECO:0000259" key="1">
    <source>
        <dbReference type="PROSITE" id="PS50234"/>
    </source>
</evidence>
<keyword evidence="3" id="KW-1185">Reference proteome</keyword>
<dbReference type="InterPro" id="IPR002035">
    <property type="entry name" value="VWF_A"/>
</dbReference>
<proteinExistence type="predicted"/>
<dbReference type="PROSITE" id="PS50234">
    <property type="entry name" value="VWFA"/>
    <property type="match status" value="1"/>
</dbReference>
<evidence type="ECO:0000313" key="3">
    <source>
        <dbReference type="Proteomes" id="UP000419138"/>
    </source>
</evidence>
<feature type="domain" description="VWFA" evidence="1">
    <location>
        <begin position="10"/>
        <end position="198"/>
    </location>
</feature>
<gene>
    <name evidence="2" type="ORF">FF041_36220</name>
</gene>
<dbReference type="Proteomes" id="UP000419138">
    <property type="component" value="Unassembled WGS sequence"/>
</dbReference>
<dbReference type="RefSeq" id="WP_153526736.1">
    <property type="nucleotide sequence ID" value="NZ_JBEPDZ010000024.1"/>
</dbReference>
<dbReference type="InterPro" id="IPR036465">
    <property type="entry name" value="vWFA_dom_sf"/>
</dbReference>
<dbReference type="EMBL" id="VCLA01000201">
    <property type="protein sequence ID" value="MQT05357.1"/>
    <property type="molecule type" value="Genomic_DNA"/>
</dbReference>
<dbReference type="Pfam" id="PF00092">
    <property type="entry name" value="VWA"/>
    <property type="match status" value="1"/>
</dbReference>
<name>A0A646KTI2_STRJU</name>
<accession>A0A646KTI2</accession>
<evidence type="ECO:0000313" key="2">
    <source>
        <dbReference type="EMBL" id="MQT05357.1"/>
    </source>
</evidence>
<organism evidence="2 3">
    <name type="scientific">Streptomyces jumonjinensis</name>
    <dbReference type="NCBI Taxonomy" id="1945"/>
    <lineage>
        <taxon>Bacteria</taxon>
        <taxon>Bacillati</taxon>
        <taxon>Actinomycetota</taxon>
        <taxon>Actinomycetes</taxon>
        <taxon>Kitasatosporales</taxon>
        <taxon>Streptomycetaceae</taxon>
        <taxon>Streptomyces</taxon>
    </lineage>
</organism>
<dbReference type="SUPFAM" id="SSF53300">
    <property type="entry name" value="vWA-like"/>
    <property type="match status" value="1"/>
</dbReference>